<organism evidence="1">
    <name type="scientific">marine sediment metagenome</name>
    <dbReference type="NCBI Taxonomy" id="412755"/>
    <lineage>
        <taxon>unclassified sequences</taxon>
        <taxon>metagenomes</taxon>
        <taxon>ecological metagenomes</taxon>
    </lineage>
</organism>
<dbReference type="EMBL" id="LAZR01037217">
    <property type="protein sequence ID" value="KKL22781.1"/>
    <property type="molecule type" value="Genomic_DNA"/>
</dbReference>
<feature type="non-terminal residue" evidence="1">
    <location>
        <position position="139"/>
    </location>
</feature>
<name>A0A0F9DYM9_9ZZZZ</name>
<comment type="caution">
    <text evidence="1">The sequence shown here is derived from an EMBL/GenBank/DDBJ whole genome shotgun (WGS) entry which is preliminary data.</text>
</comment>
<dbReference type="AlphaFoldDB" id="A0A0F9DYM9"/>
<evidence type="ECO:0000313" key="1">
    <source>
        <dbReference type="EMBL" id="KKL22781.1"/>
    </source>
</evidence>
<sequence>MKVLVTAFFLLFSTLAQADIVDWVIYAGDTPLTTDCRITQTGPMELTVEPCTFTTIGKARIFNALQALPARIGVGALAEALRDGKAEWMPAGLRIRAWLQDKQGNVIERSVTYQLPVTSVMTVPAGDEYYIYLEKVGGE</sequence>
<accession>A0A0F9DYM9</accession>
<proteinExistence type="predicted"/>
<reference evidence="1" key="1">
    <citation type="journal article" date="2015" name="Nature">
        <title>Complex archaea that bridge the gap between prokaryotes and eukaryotes.</title>
        <authorList>
            <person name="Spang A."/>
            <person name="Saw J.H."/>
            <person name="Jorgensen S.L."/>
            <person name="Zaremba-Niedzwiedzka K."/>
            <person name="Martijn J."/>
            <person name="Lind A.E."/>
            <person name="van Eijk R."/>
            <person name="Schleper C."/>
            <person name="Guy L."/>
            <person name="Ettema T.J."/>
        </authorList>
    </citation>
    <scope>NUCLEOTIDE SEQUENCE</scope>
</reference>
<protein>
    <submittedName>
        <fullName evidence="1">Uncharacterized protein</fullName>
    </submittedName>
</protein>
<gene>
    <name evidence="1" type="ORF">LCGC14_2431990</name>
</gene>